<dbReference type="EC" id="3.4.21.53" evidence="2"/>
<keyword evidence="2" id="KW-0720">Serine protease</keyword>
<dbReference type="GO" id="GO:0006508">
    <property type="term" value="P:proteolysis"/>
    <property type="evidence" value="ECO:0007669"/>
    <property type="project" value="UniProtKB-KW"/>
</dbReference>
<dbReference type="InterPro" id="IPR008269">
    <property type="entry name" value="Lon_proteolytic"/>
</dbReference>
<evidence type="ECO:0000256" key="2">
    <source>
        <dbReference type="PROSITE-ProRule" id="PRU01122"/>
    </source>
</evidence>
<dbReference type="Pfam" id="PF20436">
    <property type="entry name" value="LonB_AAA-LID"/>
    <property type="match status" value="1"/>
</dbReference>
<dbReference type="SUPFAM" id="SSF54211">
    <property type="entry name" value="Ribosomal protein S5 domain 2-like"/>
    <property type="match status" value="1"/>
</dbReference>
<accession>A0A8J8KCD3</accession>
<comment type="catalytic activity">
    <reaction evidence="2">
        <text>Hydrolysis of proteins in presence of ATP.</text>
        <dbReference type="EC" id="3.4.21.53"/>
    </reaction>
</comment>
<dbReference type="Pfam" id="PF05362">
    <property type="entry name" value="Lon_C"/>
    <property type="match status" value="1"/>
</dbReference>
<dbReference type="Pfam" id="PF20437">
    <property type="entry name" value="LonC_helical"/>
    <property type="match status" value="1"/>
</dbReference>
<evidence type="ECO:0000313" key="4">
    <source>
        <dbReference type="EMBL" id="NSL52507.1"/>
    </source>
</evidence>
<comment type="similarity">
    <text evidence="2">Belongs to the peptidase S16 family.</text>
</comment>
<dbReference type="Gene3D" id="1.10.8.60">
    <property type="match status" value="1"/>
</dbReference>
<keyword evidence="5" id="KW-1185">Reference proteome</keyword>
<feature type="active site" evidence="2">
    <location>
        <position position="708"/>
    </location>
</feature>
<dbReference type="Gene3D" id="3.30.230.10">
    <property type="match status" value="1"/>
</dbReference>
<dbReference type="PANTHER" id="PTHR10046">
    <property type="entry name" value="ATP DEPENDENT LON PROTEASE FAMILY MEMBER"/>
    <property type="match status" value="1"/>
</dbReference>
<dbReference type="RefSeq" id="WP_173731713.1">
    <property type="nucleotide sequence ID" value="NZ_JABTTE010000017.1"/>
</dbReference>
<dbReference type="InterPro" id="IPR046843">
    <property type="entry name" value="LonB_AAA-LID"/>
</dbReference>
<keyword evidence="1 2" id="KW-0645">Protease</keyword>
<name>A0A8J8KCD3_9BACI</name>
<reference evidence="4" key="1">
    <citation type="submission" date="2020-06" db="EMBL/GenBank/DDBJ databases">
        <title>A novel thermopfilic bacterium from Erzurum, Turkey.</title>
        <authorList>
            <person name="Adiguzel A."/>
            <person name="Ay H."/>
            <person name="Baltaci M.O."/>
        </authorList>
    </citation>
    <scope>NUCLEOTIDE SEQUENCE</scope>
    <source>
        <strain evidence="4">P2</strain>
    </source>
</reference>
<dbReference type="EMBL" id="JABTTE010000017">
    <property type="protein sequence ID" value="NSL52507.1"/>
    <property type="molecule type" value="Genomic_DNA"/>
</dbReference>
<dbReference type="GO" id="GO:0005524">
    <property type="term" value="F:ATP binding"/>
    <property type="evidence" value="ECO:0007669"/>
    <property type="project" value="InterPro"/>
</dbReference>
<keyword evidence="2" id="KW-0378">Hydrolase</keyword>
<feature type="domain" description="Lon proteolytic" evidence="3">
    <location>
        <begin position="575"/>
        <end position="770"/>
    </location>
</feature>
<dbReference type="GO" id="GO:0030163">
    <property type="term" value="P:protein catabolic process"/>
    <property type="evidence" value="ECO:0007669"/>
    <property type="project" value="InterPro"/>
</dbReference>
<dbReference type="Proteomes" id="UP000625804">
    <property type="component" value="Unassembled WGS sequence"/>
</dbReference>
<evidence type="ECO:0000259" key="3">
    <source>
        <dbReference type="PROSITE" id="PS51786"/>
    </source>
</evidence>
<dbReference type="InterPro" id="IPR020568">
    <property type="entry name" value="Ribosomal_Su5_D2-typ_SF"/>
</dbReference>
<dbReference type="InterPro" id="IPR027065">
    <property type="entry name" value="Lon_Prtase"/>
</dbReference>
<dbReference type="GO" id="GO:0004176">
    <property type="term" value="F:ATP-dependent peptidase activity"/>
    <property type="evidence" value="ECO:0007669"/>
    <property type="project" value="UniProtKB-UniRule"/>
</dbReference>
<dbReference type="AlphaFoldDB" id="A0A8J8KCD3"/>
<dbReference type="PROSITE" id="PS51786">
    <property type="entry name" value="LON_PROTEOLYTIC"/>
    <property type="match status" value="1"/>
</dbReference>
<evidence type="ECO:0000256" key="1">
    <source>
        <dbReference type="ARBA" id="ARBA00022670"/>
    </source>
</evidence>
<dbReference type="InterPro" id="IPR027417">
    <property type="entry name" value="P-loop_NTPase"/>
</dbReference>
<evidence type="ECO:0000313" key="5">
    <source>
        <dbReference type="Proteomes" id="UP000625804"/>
    </source>
</evidence>
<organism evidence="4 5">
    <name type="scientific">Calidifontibacillus erzurumensis</name>
    <dbReference type="NCBI Taxonomy" id="2741433"/>
    <lineage>
        <taxon>Bacteria</taxon>
        <taxon>Bacillati</taxon>
        <taxon>Bacillota</taxon>
        <taxon>Bacilli</taxon>
        <taxon>Bacillales</taxon>
        <taxon>Bacillaceae</taxon>
        <taxon>Calidifontibacillus/Schinkia group</taxon>
        <taxon>Calidifontibacillus</taxon>
    </lineage>
</organism>
<dbReference type="InterPro" id="IPR014721">
    <property type="entry name" value="Ribsml_uS5_D2-typ_fold_subgr"/>
</dbReference>
<dbReference type="Gene3D" id="3.40.50.300">
    <property type="entry name" value="P-loop containing nucleotide triphosphate hydrolases"/>
    <property type="match status" value="2"/>
</dbReference>
<dbReference type="SUPFAM" id="SSF52540">
    <property type="entry name" value="P-loop containing nucleoside triphosphate hydrolases"/>
    <property type="match status" value="1"/>
</dbReference>
<dbReference type="Pfam" id="PF13654">
    <property type="entry name" value="AAA_32"/>
    <property type="match status" value="1"/>
</dbReference>
<dbReference type="GO" id="GO:0004252">
    <property type="term" value="F:serine-type endopeptidase activity"/>
    <property type="evidence" value="ECO:0007669"/>
    <property type="project" value="UniProtKB-UniRule"/>
</dbReference>
<dbReference type="InterPro" id="IPR041699">
    <property type="entry name" value="AAA_32"/>
</dbReference>
<protein>
    <recommendedName>
        <fullName evidence="2">endopeptidase La</fullName>
        <ecNumber evidence="2">3.4.21.53</ecNumber>
    </recommendedName>
</protein>
<dbReference type="InterPro" id="IPR046844">
    <property type="entry name" value="Lon-like_helical"/>
</dbReference>
<comment type="caution">
    <text evidence="4">The sequence shown here is derived from an EMBL/GenBank/DDBJ whole genome shotgun (WGS) entry which is preliminary data.</text>
</comment>
<sequence length="815" mass="92854">MNREDYEAVLALHRVPVSKLQSKFDPNKFQFETTADLEKMPNEMIGQKRAEKAMEFGLAVEQSGYNVFVVGPAGTGRMTYTQDSVTKMAKQRPIPDDWCYVYNFENPDKPVVIPFPAGQGQKFQREIEILLIDIERQIRSALTSEVFEKEKRKILDGFREKIEALWEETEAFALENQIKIERTPTGIETFPLLFGRPMDIKEFERLSDSNKKIIKERENIVENKIDETFYQIFKIEEQLRKSVNKFIMETVAHSIEGLFQPLRETYKDHPKVLDYLEAYFHDVVTHYSVFMGNNQNEQQNILNTLLGSKEQYLHRYTVNLFVNNRHLTGAPVIYEPNPNYHNLFGKVEYHGSLGSWVTDFTLIKPGALHLANGGYLILQATELLQHPNTWARLKRALQTGCIQVESAFEEHGVLPTTGIKPQPIPLNLKVILIGPYYLYDLLSIYDEEFHKLFKVKVEFVTVMDKDEENSQKMVRFVKNFVEQEGLLPFHRRAIARVIDYSSRLVAEQTKLSTDFHEITKVLVEASYWAQKDGESIVDDNHVEKALVEKALRSNHVSEQYREMIQNGTIMVETDGYRIGQINGLAVLGTRDSVFGIPTKITAQTYVGKSGIINIERETALSGQIHNKGMMILTGFLSGEFAKNRPIPLSASITFEQTYSLVDGDSASSTELYVLLSSLAEVPIYQGIAVTGSVNQWGEIQPIGGVNEKIEGFFHICKERGFTGKQGVIIPKQNVKNLMLADEVVQACSEGLFHIWAVSHIAEGIEILTGVRAGNIRDEKGQYPPGTIFAKVEERFVKMYEMFNKPSENVKNTESN</sequence>
<gene>
    <name evidence="4" type="ORF">HR057_12160</name>
</gene>
<dbReference type="PRINTS" id="PR00830">
    <property type="entry name" value="ENDOLAPTASE"/>
</dbReference>
<proteinExistence type="inferred from homology"/>
<feature type="active site" evidence="2">
    <location>
        <position position="665"/>
    </location>
</feature>